<gene>
    <name evidence="6" type="ORF">SDC9_114846</name>
</gene>
<organism evidence="6">
    <name type="scientific">bioreactor metagenome</name>
    <dbReference type="NCBI Taxonomy" id="1076179"/>
    <lineage>
        <taxon>unclassified sequences</taxon>
        <taxon>metagenomes</taxon>
        <taxon>ecological metagenomes</taxon>
    </lineage>
</organism>
<comment type="caution">
    <text evidence="6">The sequence shown here is derived from an EMBL/GenBank/DDBJ whole genome shotgun (WGS) entry which is preliminary data.</text>
</comment>
<feature type="domain" description="Peptidase S8/S53" evidence="5">
    <location>
        <begin position="81"/>
        <end position="200"/>
    </location>
</feature>
<keyword evidence="3" id="KW-0378">Hydrolase</keyword>
<dbReference type="InterPro" id="IPR036852">
    <property type="entry name" value="Peptidase_S8/S53_dom_sf"/>
</dbReference>
<reference evidence="6" key="1">
    <citation type="submission" date="2019-08" db="EMBL/GenBank/DDBJ databases">
        <authorList>
            <person name="Kucharzyk K."/>
            <person name="Murdoch R.W."/>
            <person name="Higgins S."/>
            <person name="Loffler F."/>
        </authorList>
    </citation>
    <scope>NUCLEOTIDE SEQUENCE</scope>
</reference>
<dbReference type="GO" id="GO:0006508">
    <property type="term" value="P:proteolysis"/>
    <property type="evidence" value="ECO:0007669"/>
    <property type="project" value="UniProtKB-KW"/>
</dbReference>
<comment type="similarity">
    <text evidence="1">Belongs to the peptidase S8 family.</text>
</comment>
<sequence>MPFRVGLEYREKLIFDGTAISIEYHKDVYNIIFLGFQEATQGIWEITLFGDSIISGEYYAWLPITGQVSEYVEFLRPVPEYTIVNPATALRSITCGAYNCLDNSLFVSSSWGPTILPRIAPDFLAPGVNVRGIYPTGYGTMTGTSVSAAITAGAAALLFEWGIVQGNIPSLDGDLVRTLLISGCTREENMEYPNNKWGYGKLNLIGTLTSIKESIINYNLS</sequence>
<evidence type="ECO:0000259" key="5">
    <source>
        <dbReference type="Pfam" id="PF00082"/>
    </source>
</evidence>
<keyword evidence="4" id="KW-0720">Serine protease</keyword>
<dbReference type="SUPFAM" id="SSF52743">
    <property type="entry name" value="Subtilisin-like"/>
    <property type="match status" value="1"/>
</dbReference>
<protein>
    <recommendedName>
        <fullName evidence="5">Peptidase S8/S53 domain-containing protein</fullName>
    </recommendedName>
</protein>
<evidence type="ECO:0000256" key="4">
    <source>
        <dbReference type="ARBA" id="ARBA00022825"/>
    </source>
</evidence>
<dbReference type="GO" id="GO:0004252">
    <property type="term" value="F:serine-type endopeptidase activity"/>
    <property type="evidence" value="ECO:0007669"/>
    <property type="project" value="InterPro"/>
</dbReference>
<dbReference type="PANTHER" id="PTHR43806:SF11">
    <property type="entry name" value="CEREVISIN-RELATED"/>
    <property type="match status" value="1"/>
</dbReference>
<dbReference type="EMBL" id="VSSQ01021962">
    <property type="protein sequence ID" value="MPM67921.1"/>
    <property type="molecule type" value="Genomic_DNA"/>
</dbReference>
<evidence type="ECO:0000256" key="2">
    <source>
        <dbReference type="ARBA" id="ARBA00022670"/>
    </source>
</evidence>
<proteinExistence type="inferred from homology"/>
<keyword evidence="2" id="KW-0645">Protease</keyword>
<evidence type="ECO:0000256" key="3">
    <source>
        <dbReference type="ARBA" id="ARBA00022801"/>
    </source>
</evidence>
<dbReference type="PANTHER" id="PTHR43806">
    <property type="entry name" value="PEPTIDASE S8"/>
    <property type="match status" value="1"/>
</dbReference>
<dbReference type="Gene3D" id="3.40.50.200">
    <property type="entry name" value="Peptidase S8/S53 domain"/>
    <property type="match status" value="1"/>
</dbReference>
<dbReference type="InterPro" id="IPR000209">
    <property type="entry name" value="Peptidase_S8/S53_dom"/>
</dbReference>
<dbReference type="AlphaFoldDB" id="A0A645BTH9"/>
<dbReference type="InterPro" id="IPR050131">
    <property type="entry name" value="Peptidase_S8_subtilisin-like"/>
</dbReference>
<evidence type="ECO:0000313" key="6">
    <source>
        <dbReference type="EMBL" id="MPM67921.1"/>
    </source>
</evidence>
<evidence type="ECO:0000256" key="1">
    <source>
        <dbReference type="ARBA" id="ARBA00011073"/>
    </source>
</evidence>
<name>A0A645BTH9_9ZZZZ</name>
<dbReference type="Gene3D" id="2.60.120.1290">
    <property type="match status" value="1"/>
</dbReference>
<accession>A0A645BTH9</accession>
<dbReference type="Pfam" id="PF00082">
    <property type="entry name" value="Peptidase_S8"/>
    <property type="match status" value="1"/>
</dbReference>